<keyword evidence="3" id="KW-1185">Reference proteome</keyword>
<organism evidence="2 3">
    <name type="scientific">Syntrophaceticus schinkii</name>
    <dbReference type="NCBI Taxonomy" id="499207"/>
    <lineage>
        <taxon>Bacteria</taxon>
        <taxon>Bacillati</taxon>
        <taxon>Bacillota</taxon>
        <taxon>Clostridia</taxon>
        <taxon>Thermoanaerobacterales</taxon>
        <taxon>Thermoanaerobacterales Family III. Incertae Sedis</taxon>
        <taxon>Syntrophaceticus</taxon>
    </lineage>
</organism>
<evidence type="ECO:0000313" key="3">
    <source>
        <dbReference type="Proteomes" id="UP000046155"/>
    </source>
</evidence>
<gene>
    <name evidence="2" type="ORF">SSCH_330009</name>
</gene>
<reference evidence="3" key="1">
    <citation type="submission" date="2015-01" db="EMBL/GenBank/DDBJ databases">
        <authorList>
            <person name="Manzoor Shahid"/>
            <person name="Zubair Saima"/>
        </authorList>
    </citation>
    <scope>NUCLEOTIDE SEQUENCE [LARGE SCALE GENOMIC DNA]</scope>
    <source>
        <strain evidence="3">Sp3</strain>
    </source>
</reference>
<name>A0A0B7MMQ0_9FIRM</name>
<dbReference type="OrthoDB" id="9788398at2"/>
<protein>
    <recommendedName>
        <fullName evidence="1">LarA-like N-terminal domain-containing protein</fullName>
    </recommendedName>
</protein>
<evidence type="ECO:0000313" key="2">
    <source>
        <dbReference type="EMBL" id="CEO88992.1"/>
    </source>
</evidence>
<dbReference type="EMBL" id="CDRZ01000229">
    <property type="protein sequence ID" value="CEO88992.1"/>
    <property type="molecule type" value="Genomic_DNA"/>
</dbReference>
<proteinExistence type="predicted"/>
<dbReference type="Proteomes" id="UP000046155">
    <property type="component" value="Unassembled WGS sequence"/>
</dbReference>
<evidence type="ECO:0000259" key="1">
    <source>
        <dbReference type="Pfam" id="PF09861"/>
    </source>
</evidence>
<dbReference type="GO" id="GO:0050043">
    <property type="term" value="F:lactate racemase activity"/>
    <property type="evidence" value="ECO:0007669"/>
    <property type="project" value="InterPro"/>
</dbReference>
<feature type="domain" description="LarA-like N-terminal" evidence="1">
    <location>
        <begin position="57"/>
        <end position="182"/>
    </location>
</feature>
<dbReference type="Gene3D" id="3.40.50.11440">
    <property type="match status" value="1"/>
</dbReference>
<dbReference type="Pfam" id="PF09861">
    <property type="entry name" value="Lar_N"/>
    <property type="match status" value="1"/>
</dbReference>
<dbReference type="AlphaFoldDB" id="A0A0B7MMQ0"/>
<sequence>MFPRMVRVKQKIECQEILDVRQAVISEVRKLDLDGMGLKGLTVGITAGSRGIYALPEIIKAIADVVNEAGANPVIIAAMGTHGGGTPEGQLEMLKSLKVTPETVGAPIRCCADTVQLGETDEGVPVFCNVEATKVDRLIIAHRIKPHTNFFGEIESGLHKMLTIGLGGPRGAKSTHGHMLVKGYEKTIVDVARVMLKKLPVIFAVGVVENWKGKTAEVKAVLPNEIYAKEKELQALAKENTVKLPFKQMDVLVLGEIGKNISGTGMDTKVVGRIMMRWGEEPKYPDIGRIVVLGLTPESHGNAIGIGLADMTTRKVFQSIDIKSTALNAIGSMAVEQGRIPCVLDNDREAIESALVTLGAMDTTKARLVYLKNTLQLEEMFVAESMLDEVAEDSRLEVLGTPEELIFDDDGNLLNLRLP</sequence>
<dbReference type="InterPro" id="IPR018657">
    <property type="entry name" value="LarA-like_N"/>
</dbReference>
<dbReference type="RefSeq" id="WP_044665041.1">
    <property type="nucleotide sequence ID" value="NZ_CDRZ01000229.1"/>
</dbReference>
<accession>A0A0B7MMQ0</accession>